<sequence length="78" mass="9030">IAKNERAKLLVLQSLPDSYDQLIINITNNNIAVTLHFDDIVGAILEEESRLKNKEVFKASRGFDDDERCDDRNYNYID</sequence>
<organism evidence="1 2">
    <name type="scientific">Trifolium medium</name>
    <dbReference type="NCBI Taxonomy" id="97028"/>
    <lineage>
        <taxon>Eukaryota</taxon>
        <taxon>Viridiplantae</taxon>
        <taxon>Streptophyta</taxon>
        <taxon>Embryophyta</taxon>
        <taxon>Tracheophyta</taxon>
        <taxon>Spermatophyta</taxon>
        <taxon>Magnoliopsida</taxon>
        <taxon>eudicotyledons</taxon>
        <taxon>Gunneridae</taxon>
        <taxon>Pentapetalae</taxon>
        <taxon>rosids</taxon>
        <taxon>fabids</taxon>
        <taxon>Fabales</taxon>
        <taxon>Fabaceae</taxon>
        <taxon>Papilionoideae</taxon>
        <taxon>50 kb inversion clade</taxon>
        <taxon>NPAAA clade</taxon>
        <taxon>Hologalegina</taxon>
        <taxon>IRL clade</taxon>
        <taxon>Trifolieae</taxon>
        <taxon>Trifolium</taxon>
    </lineage>
</organism>
<proteinExistence type="predicted"/>
<accession>A0A392RX78</accession>
<name>A0A392RX78_9FABA</name>
<reference evidence="1 2" key="1">
    <citation type="journal article" date="2018" name="Front. Plant Sci.">
        <title>Red Clover (Trifolium pratense) and Zigzag Clover (T. medium) - A Picture of Genomic Similarities and Differences.</title>
        <authorList>
            <person name="Dluhosova J."/>
            <person name="Istvanek J."/>
            <person name="Nedelnik J."/>
            <person name="Repkova J."/>
        </authorList>
    </citation>
    <scope>NUCLEOTIDE SEQUENCE [LARGE SCALE GENOMIC DNA]</scope>
    <source>
        <strain evidence="2">cv. 10/8</strain>
        <tissue evidence="1">Leaf</tissue>
    </source>
</reference>
<comment type="caution">
    <text evidence="1">The sequence shown here is derived from an EMBL/GenBank/DDBJ whole genome shotgun (WGS) entry which is preliminary data.</text>
</comment>
<dbReference type="Proteomes" id="UP000265520">
    <property type="component" value="Unassembled WGS sequence"/>
</dbReference>
<keyword evidence="2" id="KW-1185">Reference proteome</keyword>
<protein>
    <submittedName>
        <fullName evidence="1">Gag-pol polyprotein</fullName>
    </submittedName>
</protein>
<evidence type="ECO:0000313" key="1">
    <source>
        <dbReference type="EMBL" id="MCI41253.1"/>
    </source>
</evidence>
<feature type="non-terminal residue" evidence="1">
    <location>
        <position position="1"/>
    </location>
</feature>
<evidence type="ECO:0000313" key="2">
    <source>
        <dbReference type="Proteomes" id="UP000265520"/>
    </source>
</evidence>
<dbReference type="EMBL" id="LXQA010289815">
    <property type="protein sequence ID" value="MCI41253.1"/>
    <property type="molecule type" value="Genomic_DNA"/>
</dbReference>
<dbReference type="AlphaFoldDB" id="A0A392RX78"/>